<feature type="signal peptide" evidence="1">
    <location>
        <begin position="1"/>
        <end position="30"/>
    </location>
</feature>
<evidence type="ECO:0000313" key="2">
    <source>
        <dbReference type="EMBL" id="ODN41883.1"/>
    </source>
</evidence>
<feature type="chain" id="PRO_5047072777" evidence="1">
    <location>
        <begin position="31"/>
        <end position="372"/>
    </location>
</feature>
<comment type="caution">
    <text evidence="2">The sequence shown here is derived from an EMBL/GenBank/DDBJ whole genome shotgun (WGS) entry which is preliminary data.</text>
</comment>
<dbReference type="RefSeq" id="WP_069311685.1">
    <property type="nucleotide sequence ID" value="NZ_MDTU01000001.1"/>
</dbReference>
<gene>
    <name evidence="2" type="ORF">BGC07_01515</name>
</gene>
<organism evidence="2 3">
    <name type="scientific">Piscirickettsia litoralis</name>
    <dbReference type="NCBI Taxonomy" id="1891921"/>
    <lineage>
        <taxon>Bacteria</taxon>
        <taxon>Pseudomonadati</taxon>
        <taxon>Pseudomonadota</taxon>
        <taxon>Gammaproteobacteria</taxon>
        <taxon>Thiotrichales</taxon>
        <taxon>Piscirickettsiaceae</taxon>
        <taxon>Piscirickettsia</taxon>
    </lineage>
</organism>
<sequence>MITLIKRQTRSSLIKAIFIGSFSYSISVHATPELSDAYIGLQANNQLKSDFFQVLVAADNENTPYLNIKTTLKQLQTEIECTNNSCKLVLQPDNQVFTINADKKIYTIKGKEHPLPKGVLVKKDNALWLKYSFWQTWLPIHMSWSLENYKVVMQPQFQQLDELKSKHKQSIEEAQRVNKKREKLAAATAQWPTPAWNMELSPRLSLTQTTDGEFTASPSIYTNIDLFKGTLSGSLSTTYNNTSQWDNPDYSWYYQRQDPQGNNLFELGDIYIDNTLLISGYSLENGFSYQRYPSVNQQTKGNFSYHGVTQPNTEIDVWRNGFLRKIVYSDSSGRYLIQDSGSKSGDVYTLVFFFKNGSKIEKKFLLQVTILV</sequence>
<protein>
    <submittedName>
        <fullName evidence="2">Uncharacterized protein</fullName>
    </submittedName>
</protein>
<dbReference type="Proteomes" id="UP000094329">
    <property type="component" value="Unassembled WGS sequence"/>
</dbReference>
<keyword evidence="1" id="KW-0732">Signal</keyword>
<evidence type="ECO:0000256" key="1">
    <source>
        <dbReference type="SAM" id="SignalP"/>
    </source>
</evidence>
<keyword evidence="3" id="KW-1185">Reference proteome</keyword>
<evidence type="ECO:0000313" key="3">
    <source>
        <dbReference type="Proteomes" id="UP000094329"/>
    </source>
</evidence>
<proteinExistence type="predicted"/>
<name>A0ABX3A076_9GAMM</name>
<dbReference type="EMBL" id="MDTU01000001">
    <property type="protein sequence ID" value="ODN41883.1"/>
    <property type="molecule type" value="Genomic_DNA"/>
</dbReference>
<accession>A0ABX3A076</accession>
<reference evidence="2 3" key="1">
    <citation type="submission" date="2016-08" db="EMBL/GenBank/DDBJ databases">
        <title>Draft genome sequence of Candidatus Piscirickettsia litoralis, from seawater.</title>
        <authorList>
            <person name="Wan X."/>
            <person name="Lee A.J."/>
            <person name="Hou S."/>
            <person name="Donachie S.P."/>
        </authorList>
    </citation>
    <scope>NUCLEOTIDE SEQUENCE [LARGE SCALE GENOMIC DNA]</scope>
    <source>
        <strain evidence="2 3">Y2</strain>
    </source>
</reference>